<dbReference type="EC" id="3.5.99.6" evidence="3"/>
<gene>
    <name evidence="3 5" type="primary">nagB</name>
    <name evidence="5" type="ORF">ACFQPF_16610</name>
</gene>
<protein>
    <recommendedName>
        <fullName evidence="3">Glucosamine-6-phosphate deaminase</fullName>
        <ecNumber evidence="3">3.5.99.6</ecNumber>
    </recommendedName>
    <alternativeName>
        <fullName evidence="3">GlcN6P deaminase</fullName>
        <shortName evidence="3">GNPDA</shortName>
    </alternativeName>
    <alternativeName>
        <fullName evidence="3">Glucosamine-6-phosphate isomerase</fullName>
    </alternativeName>
</protein>
<evidence type="ECO:0000256" key="2">
    <source>
        <dbReference type="ARBA" id="ARBA00023277"/>
    </source>
</evidence>
<dbReference type="GO" id="GO:0004342">
    <property type="term" value="F:glucosamine-6-phosphate deaminase activity"/>
    <property type="evidence" value="ECO:0007669"/>
    <property type="project" value="UniProtKB-EC"/>
</dbReference>
<reference evidence="6" key="1">
    <citation type="journal article" date="2019" name="Int. J. Syst. Evol. Microbiol.">
        <title>The Global Catalogue of Microorganisms (GCM) 10K type strain sequencing project: providing services to taxonomists for standard genome sequencing and annotation.</title>
        <authorList>
            <consortium name="The Broad Institute Genomics Platform"/>
            <consortium name="The Broad Institute Genome Sequencing Center for Infectious Disease"/>
            <person name="Wu L."/>
            <person name="Ma J."/>
        </authorList>
    </citation>
    <scope>NUCLEOTIDE SEQUENCE [LARGE SCALE GENOMIC DNA]</scope>
    <source>
        <strain evidence="6">NBRC 106396</strain>
    </source>
</reference>
<dbReference type="PANTHER" id="PTHR11280:SF5">
    <property type="entry name" value="GLUCOSAMINE-6-PHOSPHATE ISOMERASE"/>
    <property type="match status" value="1"/>
</dbReference>
<feature type="active site" description="For ring-opening step" evidence="3">
    <location>
        <position position="143"/>
    </location>
</feature>
<dbReference type="InterPro" id="IPR006148">
    <property type="entry name" value="Glc/Gal-6P_isomerase"/>
</dbReference>
<sequence>MKVIAVEDYEEMSRLAAEIIQSKVQSVPNAVLGFATGGTPIGTYKQLVANAKERHLSFRMVRTVNLDEYVGISAEHPESYHSYMKKHVFEPLGILPENCHLPDGEAEDLVLECERYEKVIEQLGEVELQVLGIGQNGHIGFNEPMTPFSSKTHVVELTASTLTANASYFLNVKQPTHAITMGIGTILKSREILLLASGESKRLAVNILLEGKADEKVPATALITHPNVTIIADYPALGLKEEGNTRL</sequence>
<evidence type="ECO:0000259" key="4">
    <source>
        <dbReference type="Pfam" id="PF01182"/>
    </source>
</evidence>
<dbReference type="Proteomes" id="UP001596549">
    <property type="component" value="Unassembled WGS sequence"/>
</dbReference>
<dbReference type="RefSeq" id="WP_379751022.1">
    <property type="nucleotide sequence ID" value="NZ_JBHTCP010000051.1"/>
</dbReference>
<evidence type="ECO:0000256" key="3">
    <source>
        <dbReference type="HAMAP-Rule" id="MF_01241"/>
    </source>
</evidence>
<dbReference type="PANTHER" id="PTHR11280">
    <property type="entry name" value="GLUCOSAMINE-6-PHOSPHATE ISOMERASE"/>
    <property type="match status" value="1"/>
</dbReference>
<keyword evidence="6" id="KW-1185">Reference proteome</keyword>
<dbReference type="NCBIfam" id="TIGR00502">
    <property type="entry name" value="nagB"/>
    <property type="match status" value="1"/>
</dbReference>
<name>A0ABW2NVJ3_9BACL</name>
<keyword evidence="1 3" id="KW-0378">Hydrolase</keyword>
<comment type="caution">
    <text evidence="5">The sequence shown here is derived from an EMBL/GenBank/DDBJ whole genome shotgun (WGS) entry which is preliminary data.</text>
</comment>
<dbReference type="EMBL" id="JBHTCP010000051">
    <property type="protein sequence ID" value="MFC7373263.1"/>
    <property type="molecule type" value="Genomic_DNA"/>
</dbReference>
<dbReference type="SUPFAM" id="SSF100950">
    <property type="entry name" value="NagB/RpiA/CoA transferase-like"/>
    <property type="match status" value="1"/>
</dbReference>
<organism evidence="5 6">
    <name type="scientific">Fictibacillus iocasae</name>
    <dbReference type="NCBI Taxonomy" id="2715437"/>
    <lineage>
        <taxon>Bacteria</taxon>
        <taxon>Bacillati</taxon>
        <taxon>Bacillota</taxon>
        <taxon>Bacilli</taxon>
        <taxon>Bacillales</taxon>
        <taxon>Fictibacillaceae</taxon>
        <taxon>Fictibacillus</taxon>
    </lineage>
</organism>
<feature type="active site" description="Proton acceptor; for enolization step" evidence="3">
    <location>
        <position position="67"/>
    </location>
</feature>
<comment type="function">
    <text evidence="3">Catalyzes the reversible isomerization-deamination of glucosamine 6-phosphate (GlcN6P) to form fructose 6-phosphate (Fru6P) and ammonium ion.</text>
</comment>
<dbReference type="InterPro" id="IPR004547">
    <property type="entry name" value="Glucosamine6P_isomerase"/>
</dbReference>
<feature type="active site" description="Proton acceptor; for ring-opening step" evidence="3">
    <location>
        <position position="138"/>
    </location>
</feature>
<dbReference type="InterPro" id="IPR037171">
    <property type="entry name" value="NagB/RpiA_transferase-like"/>
</dbReference>
<dbReference type="InterPro" id="IPR018321">
    <property type="entry name" value="Glucosamine6P_isomerase_CS"/>
</dbReference>
<evidence type="ECO:0000256" key="1">
    <source>
        <dbReference type="ARBA" id="ARBA00022801"/>
    </source>
</evidence>
<dbReference type="Pfam" id="PF01182">
    <property type="entry name" value="Glucosamine_iso"/>
    <property type="match status" value="1"/>
</dbReference>
<feature type="domain" description="Glucosamine/galactosamine-6-phosphate isomerase" evidence="4">
    <location>
        <begin position="11"/>
        <end position="223"/>
    </location>
</feature>
<dbReference type="CDD" id="cd01399">
    <property type="entry name" value="GlcN6P_deaminase"/>
    <property type="match status" value="1"/>
</dbReference>
<comment type="similarity">
    <text evidence="3">Belongs to the glucosamine/galactosamine-6-phosphate isomerase family. NagB subfamily.</text>
</comment>
<dbReference type="HAMAP" id="MF_01241">
    <property type="entry name" value="GlcN6P_deamin"/>
    <property type="match status" value="1"/>
</dbReference>
<comment type="catalytic activity">
    <reaction evidence="3">
        <text>alpha-D-glucosamine 6-phosphate + H2O = beta-D-fructose 6-phosphate + NH4(+)</text>
        <dbReference type="Rhea" id="RHEA:12172"/>
        <dbReference type="ChEBI" id="CHEBI:15377"/>
        <dbReference type="ChEBI" id="CHEBI:28938"/>
        <dbReference type="ChEBI" id="CHEBI:57634"/>
        <dbReference type="ChEBI" id="CHEBI:75989"/>
        <dbReference type="EC" id="3.5.99.6"/>
    </reaction>
</comment>
<evidence type="ECO:0000313" key="5">
    <source>
        <dbReference type="EMBL" id="MFC7373263.1"/>
    </source>
</evidence>
<feature type="active site" description="For ring-opening step" evidence="3">
    <location>
        <position position="136"/>
    </location>
</feature>
<comment type="caution">
    <text evidence="3">Lacks conserved residue(s) required for the propagation of feature annotation.</text>
</comment>
<evidence type="ECO:0000313" key="6">
    <source>
        <dbReference type="Proteomes" id="UP001596549"/>
    </source>
</evidence>
<proteinExistence type="inferred from homology"/>
<dbReference type="PROSITE" id="PS01161">
    <property type="entry name" value="GLC_GALNAC_ISOMERASE"/>
    <property type="match status" value="1"/>
</dbReference>
<accession>A0ABW2NVJ3</accession>
<comment type="pathway">
    <text evidence="3">Amino-sugar metabolism; N-acetylneuraminate degradation; D-fructose 6-phosphate from N-acetylneuraminate: step 5/5.</text>
</comment>
<keyword evidence="2 3" id="KW-0119">Carbohydrate metabolism</keyword>
<dbReference type="Gene3D" id="3.40.50.1360">
    <property type="match status" value="1"/>
</dbReference>